<evidence type="ECO:0000313" key="2">
    <source>
        <dbReference type="Proteomes" id="UP000824120"/>
    </source>
</evidence>
<organism evidence="1 2">
    <name type="scientific">Solanum commersonii</name>
    <name type="common">Commerson's wild potato</name>
    <name type="synonym">Commerson's nightshade</name>
    <dbReference type="NCBI Taxonomy" id="4109"/>
    <lineage>
        <taxon>Eukaryota</taxon>
        <taxon>Viridiplantae</taxon>
        <taxon>Streptophyta</taxon>
        <taxon>Embryophyta</taxon>
        <taxon>Tracheophyta</taxon>
        <taxon>Spermatophyta</taxon>
        <taxon>Magnoliopsida</taxon>
        <taxon>eudicotyledons</taxon>
        <taxon>Gunneridae</taxon>
        <taxon>Pentapetalae</taxon>
        <taxon>asterids</taxon>
        <taxon>lamiids</taxon>
        <taxon>Solanales</taxon>
        <taxon>Solanaceae</taxon>
        <taxon>Solanoideae</taxon>
        <taxon>Solaneae</taxon>
        <taxon>Solanum</taxon>
    </lineage>
</organism>
<proteinExistence type="predicted"/>
<dbReference type="EMBL" id="JACXVP010000004">
    <property type="protein sequence ID" value="KAG5611546.1"/>
    <property type="molecule type" value="Genomic_DNA"/>
</dbReference>
<evidence type="ECO:0000313" key="1">
    <source>
        <dbReference type="EMBL" id="KAG5611546.1"/>
    </source>
</evidence>
<sequence>MKYLLLFFWYDIDTACGPSSTYKKRESDVSHGANCMKLQIGMVKIVAYALVMMKNSQSIWKFICGSSTKVHRSELMNIVQSQLNH</sequence>
<name>A0A9J5ZFU7_SOLCO</name>
<gene>
    <name evidence="1" type="ORF">H5410_022827</name>
</gene>
<reference evidence="1 2" key="1">
    <citation type="submission" date="2020-09" db="EMBL/GenBank/DDBJ databases">
        <title>De no assembly of potato wild relative species, Solanum commersonii.</title>
        <authorList>
            <person name="Cho K."/>
        </authorList>
    </citation>
    <scope>NUCLEOTIDE SEQUENCE [LARGE SCALE GENOMIC DNA]</scope>
    <source>
        <strain evidence="1">LZ3.2</strain>
        <tissue evidence="1">Leaf</tissue>
    </source>
</reference>
<dbReference type="Proteomes" id="UP000824120">
    <property type="component" value="Chromosome 4"/>
</dbReference>
<accession>A0A9J5ZFU7</accession>
<protein>
    <submittedName>
        <fullName evidence="1">Uncharacterized protein</fullName>
    </submittedName>
</protein>
<keyword evidence="2" id="KW-1185">Reference proteome</keyword>
<dbReference type="AlphaFoldDB" id="A0A9J5ZFU7"/>
<comment type="caution">
    <text evidence="1">The sequence shown here is derived from an EMBL/GenBank/DDBJ whole genome shotgun (WGS) entry which is preliminary data.</text>
</comment>